<keyword evidence="5 6" id="KW-0472">Membrane</keyword>
<reference evidence="10 11" key="1">
    <citation type="journal article" date="2012" name="Appl. Environ. Microbiol.">
        <title>Short-read sequencing for genomic analysis of the brown rot fungus Fibroporia radiculosa.</title>
        <authorList>
            <person name="Tang J.D."/>
            <person name="Perkins A.D."/>
            <person name="Sonstegard T.S."/>
            <person name="Schroeder S.G."/>
            <person name="Burgess S.C."/>
            <person name="Diehl S.V."/>
        </authorList>
    </citation>
    <scope>NUCLEOTIDE SEQUENCE [LARGE SCALE GENOMIC DNA]</scope>
    <source>
        <strain evidence="10 11">TFFH 294</strain>
    </source>
</reference>
<accession>J4IB53</accession>
<dbReference type="AlphaFoldDB" id="J4IB53"/>
<dbReference type="Proteomes" id="UP000006352">
    <property type="component" value="Unassembled WGS sequence"/>
</dbReference>
<comment type="similarity">
    <text evidence="2">Belongs to the sphingosine N-acyltransferase family.</text>
</comment>
<evidence type="ECO:0000259" key="9">
    <source>
        <dbReference type="PROSITE" id="PS50922"/>
    </source>
</evidence>
<evidence type="ECO:0000256" key="6">
    <source>
        <dbReference type="PROSITE-ProRule" id="PRU00205"/>
    </source>
</evidence>
<dbReference type="GO" id="GO:0050291">
    <property type="term" value="F:sphingosine N-acyltransferase activity"/>
    <property type="evidence" value="ECO:0007669"/>
    <property type="project" value="InterPro"/>
</dbReference>
<evidence type="ECO:0000313" key="11">
    <source>
        <dbReference type="Proteomes" id="UP000006352"/>
    </source>
</evidence>
<dbReference type="RefSeq" id="XP_012183344.1">
    <property type="nucleotide sequence ID" value="XM_012327954.1"/>
</dbReference>
<keyword evidence="11" id="KW-1185">Reference proteome</keyword>
<evidence type="ECO:0000256" key="7">
    <source>
        <dbReference type="SAM" id="MobiDB-lite"/>
    </source>
</evidence>
<evidence type="ECO:0000256" key="2">
    <source>
        <dbReference type="ARBA" id="ARBA00009808"/>
    </source>
</evidence>
<dbReference type="EMBL" id="HE797140">
    <property type="protein sequence ID" value="CCM04061.1"/>
    <property type="molecule type" value="Genomic_DNA"/>
</dbReference>
<dbReference type="PIRSF" id="PIRSF005225">
    <property type="entry name" value="LAG1_LAC1"/>
    <property type="match status" value="1"/>
</dbReference>
<evidence type="ECO:0000256" key="5">
    <source>
        <dbReference type="ARBA" id="ARBA00023136"/>
    </source>
</evidence>
<dbReference type="InParanoid" id="J4IB53"/>
<keyword evidence="3 6" id="KW-0812">Transmembrane</keyword>
<dbReference type="GO" id="GO:0016020">
    <property type="term" value="C:membrane"/>
    <property type="evidence" value="ECO:0007669"/>
    <property type="project" value="UniProtKB-SubCell"/>
</dbReference>
<organism evidence="10 11">
    <name type="scientific">Fibroporia radiculosa</name>
    <dbReference type="NCBI Taxonomy" id="599839"/>
    <lineage>
        <taxon>Eukaryota</taxon>
        <taxon>Fungi</taxon>
        <taxon>Dikarya</taxon>
        <taxon>Basidiomycota</taxon>
        <taxon>Agaricomycotina</taxon>
        <taxon>Agaricomycetes</taxon>
        <taxon>Polyporales</taxon>
        <taxon>Fibroporiaceae</taxon>
        <taxon>Fibroporia</taxon>
    </lineage>
</organism>
<evidence type="ECO:0000256" key="1">
    <source>
        <dbReference type="ARBA" id="ARBA00004141"/>
    </source>
</evidence>
<feature type="transmembrane region" description="Helical" evidence="8">
    <location>
        <begin position="238"/>
        <end position="256"/>
    </location>
</feature>
<dbReference type="STRING" id="599839.J4IB53"/>
<dbReference type="PROSITE" id="PS50922">
    <property type="entry name" value="TLC"/>
    <property type="match status" value="1"/>
</dbReference>
<dbReference type="OrthoDB" id="537032at2759"/>
<evidence type="ECO:0000256" key="4">
    <source>
        <dbReference type="ARBA" id="ARBA00022989"/>
    </source>
</evidence>
<dbReference type="Pfam" id="PF03798">
    <property type="entry name" value="TRAM_LAG1_CLN8"/>
    <property type="match status" value="1"/>
</dbReference>
<name>J4IB53_9APHY</name>
<sequence length="393" mass="44936">MNTEQAPQWLSPYLIPFFTLSYPTAVPANPDSFPDSSYYTTGLLDGCLLITLIAIMAVLRDVLRLWVLEPFAKWKLTRDLRLRASAKQKKANGNGHNGVSNGNGKANGASNGEGKSTAVANENGRARRVVSNSNGHSVGAQGVIISRREAKKMHRSVIRFAEQGWPVVYYTFVWSFGLYVHSNLPTRILDPIDVWLNYPHIPIAGPVKLYYSLNTAFYMHQILIINAEAHRQDHWQMMTHHVITIFLMIGSYFYNYTRIGCLIMLIMDWCDIFLPLAKMFRYLSFTRLCDATFVFFMLSWVTTRHVLFLLAIKSTWSALDLFPSIWAPERSITTEVHVTFLSMLITLQFIQIWWFWRICLVAWRVVSGQGAEDNRSDDEDDDGSSGNDLEKDE</sequence>
<dbReference type="InterPro" id="IPR016439">
    <property type="entry name" value="Lag1/Lac1-like"/>
</dbReference>
<proteinExistence type="inferred from homology"/>
<feature type="domain" description="TLC" evidence="9">
    <location>
        <begin position="155"/>
        <end position="367"/>
    </location>
</feature>
<protein>
    <recommendedName>
        <fullName evidence="9">TLC domain-containing protein</fullName>
    </recommendedName>
</protein>
<dbReference type="FunCoup" id="J4IB53">
    <property type="interactions" value="214"/>
</dbReference>
<dbReference type="InterPro" id="IPR006634">
    <property type="entry name" value="TLC-dom"/>
</dbReference>
<dbReference type="HOGENOM" id="CLU_028277_2_1_1"/>
<feature type="transmembrane region" description="Helical" evidence="8">
    <location>
        <begin position="336"/>
        <end position="356"/>
    </location>
</feature>
<evidence type="ECO:0000256" key="8">
    <source>
        <dbReference type="SAM" id="Phobius"/>
    </source>
</evidence>
<comment type="subcellular location">
    <subcellularLocation>
        <location evidence="1">Membrane</location>
        <topology evidence="1">Multi-pass membrane protein</topology>
    </subcellularLocation>
</comment>
<dbReference type="GeneID" id="24098972"/>
<feature type="region of interest" description="Disordered" evidence="7">
    <location>
        <begin position="87"/>
        <end position="117"/>
    </location>
</feature>
<evidence type="ECO:0000256" key="3">
    <source>
        <dbReference type="ARBA" id="ARBA00022692"/>
    </source>
</evidence>
<evidence type="ECO:0000313" key="10">
    <source>
        <dbReference type="EMBL" id="CCM04061.1"/>
    </source>
</evidence>
<feature type="transmembrane region" description="Helical" evidence="8">
    <location>
        <begin position="38"/>
        <end position="59"/>
    </location>
</feature>
<dbReference type="GO" id="GO:0046513">
    <property type="term" value="P:ceramide biosynthetic process"/>
    <property type="evidence" value="ECO:0007669"/>
    <property type="project" value="InterPro"/>
</dbReference>
<dbReference type="PANTHER" id="PTHR12560">
    <property type="entry name" value="LONGEVITY ASSURANCE FACTOR 1 LAG1"/>
    <property type="match status" value="1"/>
</dbReference>
<feature type="region of interest" description="Disordered" evidence="7">
    <location>
        <begin position="370"/>
        <end position="393"/>
    </location>
</feature>
<dbReference type="PANTHER" id="PTHR12560:SF0">
    <property type="entry name" value="LD18904P"/>
    <property type="match status" value="1"/>
</dbReference>
<gene>
    <name evidence="10" type="ORF">FIBRA_06220</name>
</gene>
<feature type="compositionally biased region" description="Low complexity" evidence="7">
    <location>
        <begin position="92"/>
        <end position="115"/>
    </location>
</feature>
<dbReference type="SMART" id="SM00724">
    <property type="entry name" value="TLC"/>
    <property type="match status" value="1"/>
</dbReference>
<keyword evidence="4 8" id="KW-1133">Transmembrane helix</keyword>